<evidence type="ECO:0000313" key="1">
    <source>
        <dbReference type="EMBL" id="GAH33336.1"/>
    </source>
</evidence>
<accession>X1EJ32</accession>
<protein>
    <submittedName>
        <fullName evidence="1">Uncharacterized protein</fullName>
    </submittedName>
</protein>
<name>X1EJ32_9ZZZZ</name>
<feature type="non-terminal residue" evidence="1">
    <location>
        <position position="1"/>
    </location>
</feature>
<dbReference type="AlphaFoldDB" id="X1EJ32"/>
<dbReference type="EMBL" id="BARU01009153">
    <property type="protein sequence ID" value="GAH33336.1"/>
    <property type="molecule type" value="Genomic_DNA"/>
</dbReference>
<sequence length="62" mass="7316">NYDIVNKSLSRMNDRVPYTPLPEKAKEIMDALLKLIERQMVDEKDERMLQRFADIARGVTYS</sequence>
<gene>
    <name evidence="1" type="ORF">S03H2_17713</name>
</gene>
<comment type="caution">
    <text evidence="1">The sequence shown here is derived from an EMBL/GenBank/DDBJ whole genome shotgun (WGS) entry which is preliminary data.</text>
</comment>
<organism evidence="1">
    <name type="scientific">marine sediment metagenome</name>
    <dbReference type="NCBI Taxonomy" id="412755"/>
    <lineage>
        <taxon>unclassified sequences</taxon>
        <taxon>metagenomes</taxon>
        <taxon>ecological metagenomes</taxon>
    </lineage>
</organism>
<reference evidence="1" key="1">
    <citation type="journal article" date="2014" name="Front. Microbiol.">
        <title>High frequency of phylogenetically diverse reductive dehalogenase-homologous genes in deep subseafloor sedimentary metagenomes.</title>
        <authorList>
            <person name="Kawai M."/>
            <person name="Futagami T."/>
            <person name="Toyoda A."/>
            <person name="Takaki Y."/>
            <person name="Nishi S."/>
            <person name="Hori S."/>
            <person name="Arai W."/>
            <person name="Tsubouchi T."/>
            <person name="Morono Y."/>
            <person name="Uchiyama I."/>
            <person name="Ito T."/>
            <person name="Fujiyama A."/>
            <person name="Inagaki F."/>
            <person name="Takami H."/>
        </authorList>
    </citation>
    <scope>NUCLEOTIDE SEQUENCE</scope>
    <source>
        <strain evidence="1">Expedition CK06-06</strain>
    </source>
</reference>
<proteinExistence type="predicted"/>